<dbReference type="OrthoDB" id="10411460at2759"/>
<accession>A0A6A6Y8H5</accession>
<evidence type="ECO:0000313" key="2">
    <source>
        <dbReference type="Proteomes" id="UP000504636"/>
    </source>
</evidence>
<dbReference type="AlphaFoldDB" id="A0A6A6Y8H5"/>
<protein>
    <submittedName>
        <fullName evidence="1 3">Uncharacterized protein</fullName>
    </submittedName>
</protein>
<keyword evidence="2" id="KW-1185">Reference proteome</keyword>
<reference evidence="1 3" key="1">
    <citation type="journal article" date="2020" name="Stud. Mycol.">
        <title>101 Dothideomycetes genomes: a test case for predicting lifestyles and emergence of pathogens.</title>
        <authorList>
            <person name="Haridas S."/>
            <person name="Albert R."/>
            <person name="Binder M."/>
            <person name="Bloem J."/>
            <person name="Labutti K."/>
            <person name="Salamov A."/>
            <person name="Andreopoulos B."/>
            <person name="Baker S."/>
            <person name="Barry K."/>
            <person name="Bills G."/>
            <person name="Bluhm B."/>
            <person name="Cannon C."/>
            <person name="Castanera R."/>
            <person name="Culley D."/>
            <person name="Daum C."/>
            <person name="Ezra D."/>
            <person name="Gonzalez J."/>
            <person name="Henrissat B."/>
            <person name="Kuo A."/>
            <person name="Liang C."/>
            <person name="Lipzen A."/>
            <person name="Lutzoni F."/>
            <person name="Magnuson J."/>
            <person name="Mondo S."/>
            <person name="Nolan M."/>
            <person name="Ohm R."/>
            <person name="Pangilinan J."/>
            <person name="Park H.-J."/>
            <person name="Ramirez L."/>
            <person name="Alfaro M."/>
            <person name="Sun H."/>
            <person name="Tritt A."/>
            <person name="Yoshinaga Y."/>
            <person name="Zwiers L.-H."/>
            <person name="Turgeon B."/>
            <person name="Goodwin S."/>
            <person name="Spatafora J."/>
            <person name="Crous P."/>
            <person name="Grigoriev I."/>
        </authorList>
    </citation>
    <scope>NUCLEOTIDE SEQUENCE</scope>
    <source>
        <strain evidence="1 3">CBS 304.34</strain>
    </source>
</reference>
<evidence type="ECO:0000313" key="1">
    <source>
        <dbReference type="EMBL" id="KAF2805112.1"/>
    </source>
</evidence>
<dbReference type="EMBL" id="MU003710">
    <property type="protein sequence ID" value="KAF2805112.1"/>
    <property type="molecule type" value="Genomic_DNA"/>
</dbReference>
<reference evidence="3" key="2">
    <citation type="submission" date="2020-04" db="EMBL/GenBank/DDBJ databases">
        <authorList>
            <consortium name="NCBI Genome Project"/>
        </authorList>
    </citation>
    <scope>NUCLEOTIDE SEQUENCE</scope>
    <source>
        <strain evidence="3">CBS 304.34</strain>
    </source>
</reference>
<dbReference type="Proteomes" id="UP000504636">
    <property type="component" value="Unplaced"/>
</dbReference>
<organism evidence="1">
    <name type="scientific">Mytilinidion resinicola</name>
    <dbReference type="NCBI Taxonomy" id="574789"/>
    <lineage>
        <taxon>Eukaryota</taxon>
        <taxon>Fungi</taxon>
        <taxon>Dikarya</taxon>
        <taxon>Ascomycota</taxon>
        <taxon>Pezizomycotina</taxon>
        <taxon>Dothideomycetes</taxon>
        <taxon>Pleosporomycetidae</taxon>
        <taxon>Mytilinidiales</taxon>
        <taxon>Mytilinidiaceae</taxon>
        <taxon>Mytilinidion</taxon>
    </lineage>
</organism>
<sequence>MRERIYEWALADGNNEENFAHCKHRLSTPLRIQRDTLRGLMRTCKRVSQEVLETHYRTSRISTFVSIRDLNQMREGDRAFHNLRLRLNGDPQYIKQLDVTVDCTERPNWLVSQPKNFEFKRFCKFCVFQVFQNRKGEEFNHELHRELEAWVCRNSLGQQVRALLPLGDDDECVPRRPPASLTNTETIVRLPLLENVTLRFVGIEHDLKSSTLNHVVTQFLQAFKSKKDFALKSECWVGRSQRNNMDWMKFAMGKPGFGPKPGRGRPQQWTFRVPLEMDEIPQEMLRSGAPWRDIDNEIRSRLENATGLLSKDHNGLLNTFFMTENRHSICLEVWGHRRLGEIRPGEVMKSHEKAIMNLNPLACKDDYQYPTWQPPDLAESKDSPAKDS</sequence>
<reference evidence="3" key="3">
    <citation type="submission" date="2025-04" db="UniProtKB">
        <authorList>
            <consortium name="RefSeq"/>
        </authorList>
    </citation>
    <scope>IDENTIFICATION</scope>
    <source>
        <strain evidence="3">CBS 304.34</strain>
    </source>
</reference>
<name>A0A6A6Y8H5_9PEZI</name>
<proteinExistence type="predicted"/>
<dbReference type="RefSeq" id="XP_033572076.1">
    <property type="nucleotide sequence ID" value="XM_033723858.1"/>
</dbReference>
<gene>
    <name evidence="1 3" type="ORF">BDZ99DRAFT_501990</name>
</gene>
<dbReference type="GeneID" id="54464751"/>
<evidence type="ECO:0000313" key="3">
    <source>
        <dbReference type="RefSeq" id="XP_033572076.1"/>
    </source>
</evidence>